<proteinExistence type="predicted"/>
<accession>A0A194VWN1</accession>
<dbReference type="OrthoDB" id="5241927at2759"/>
<dbReference type="Proteomes" id="UP000078559">
    <property type="component" value="Chromosome 4"/>
</dbReference>
<dbReference type="AlphaFoldDB" id="A0A194VWN1"/>
<sequence length="171" mass="19402">MVGDNVESTYHDGIVYPLEEMTLNRSHVEDRICLAAADHEQQQPPGGYIRRLIRQCDWQKLAQTLLNDRELALDLFAFQSLIPGCFDDNVRARVLQKMKSIECKYFTDLTLGNSAGFAISKHAMNLSARRASGSPNHKLRWNWNPRSSQQSFTGRVTLKAYSTPLQMGSDL</sequence>
<keyword evidence="2" id="KW-1185">Reference proteome</keyword>
<name>A0A194VWN1_CYTMA</name>
<gene>
    <name evidence="1" type="ORF">VM1G_03671</name>
</gene>
<organism evidence="1 2">
    <name type="scientific">Cytospora mali</name>
    <name type="common">Apple Valsa canker fungus</name>
    <name type="synonym">Valsa mali</name>
    <dbReference type="NCBI Taxonomy" id="578113"/>
    <lineage>
        <taxon>Eukaryota</taxon>
        <taxon>Fungi</taxon>
        <taxon>Dikarya</taxon>
        <taxon>Ascomycota</taxon>
        <taxon>Pezizomycotina</taxon>
        <taxon>Sordariomycetes</taxon>
        <taxon>Sordariomycetidae</taxon>
        <taxon>Diaporthales</taxon>
        <taxon>Cytosporaceae</taxon>
        <taxon>Cytospora</taxon>
    </lineage>
</organism>
<evidence type="ECO:0000313" key="2">
    <source>
        <dbReference type="Proteomes" id="UP000078559"/>
    </source>
</evidence>
<protein>
    <submittedName>
        <fullName evidence="1">Uncharacterized protein</fullName>
    </submittedName>
</protein>
<dbReference type="EMBL" id="CM003101">
    <property type="protein sequence ID" value="KUI68641.1"/>
    <property type="molecule type" value="Genomic_DNA"/>
</dbReference>
<reference evidence="1" key="1">
    <citation type="submission" date="2014-12" db="EMBL/GenBank/DDBJ databases">
        <title>Genome Sequence of Valsa Canker Pathogens Uncovers a Specific Adaption of Colonization on Woody Bark.</title>
        <authorList>
            <person name="Yin Z."/>
            <person name="Liu H."/>
            <person name="Gao X."/>
            <person name="Li Z."/>
            <person name="Song N."/>
            <person name="Ke X."/>
            <person name="Dai Q."/>
            <person name="Wu Y."/>
            <person name="Sun Y."/>
            <person name="Xu J.-R."/>
            <person name="Kang Z.K."/>
            <person name="Wang L."/>
            <person name="Huang L."/>
        </authorList>
    </citation>
    <scope>NUCLEOTIDE SEQUENCE [LARGE SCALE GENOMIC DNA]</scope>
    <source>
        <strain evidence="1">03-8</strain>
    </source>
</reference>
<evidence type="ECO:0000313" key="1">
    <source>
        <dbReference type="EMBL" id="KUI68641.1"/>
    </source>
</evidence>